<gene>
    <name evidence="2" type="ORF">EQM13_07300</name>
</gene>
<dbReference type="Proteomes" id="UP000287969">
    <property type="component" value="Chromosome"/>
</dbReference>
<dbReference type="KEGG" id="spoa:EQM13_07300"/>
<evidence type="ECO:0000256" key="1">
    <source>
        <dbReference type="SAM" id="Phobius"/>
    </source>
</evidence>
<sequence>MKPRAIFYTTYIFLTGILLLITAEGICFFNKREFQPEYNNFSEQYIKIKKNTIEQLPKEVKSDFYERLNALILKDKGKLLFYTINGAGLGVIDDKSYYKNEMVEGEYFDSKDFTDDNKIIIAIKDSYFANIYKKRTKKVIINGDTYIIKGIIKGKSFINLSYGNNIQFIYPYKLANQVSGIYYIDLADKNNNKEITKLFNNHMAMRNVHIYSMDYINITIKDKINSFWEYGRGLRFFVMGLIFSIFNGGIYIYWDIIMDKKIMKIHYLLGVTRRKYFIRKLTELFIYLLIASLLAESLYCLMGKLRPFYASQFTKMIVKGSGSFYGNFKGIAIILIIIYMLIYSIMYFIITRNWETLWEER</sequence>
<dbReference type="RefSeq" id="WP_114219937.1">
    <property type="nucleotide sequence ID" value="NZ_CP035282.1"/>
</dbReference>
<organism evidence="2 3">
    <name type="scientific">Acidilutibacter cellobiosedens</name>
    <dbReference type="NCBI Taxonomy" id="2507161"/>
    <lineage>
        <taxon>Bacteria</taxon>
        <taxon>Bacillati</taxon>
        <taxon>Bacillota</taxon>
        <taxon>Tissierellia</taxon>
        <taxon>Tissierellales</taxon>
        <taxon>Acidilutibacteraceae</taxon>
        <taxon>Acidilutibacter</taxon>
    </lineage>
</organism>
<keyword evidence="3" id="KW-1185">Reference proteome</keyword>
<evidence type="ECO:0000313" key="3">
    <source>
        <dbReference type="Proteomes" id="UP000287969"/>
    </source>
</evidence>
<name>A0A410QBL9_9FIRM</name>
<accession>A0A410QBL9</accession>
<proteinExistence type="predicted"/>
<feature type="transmembrane region" description="Helical" evidence="1">
    <location>
        <begin position="324"/>
        <end position="350"/>
    </location>
</feature>
<feature type="transmembrane region" description="Helical" evidence="1">
    <location>
        <begin position="233"/>
        <end position="254"/>
    </location>
</feature>
<keyword evidence="1" id="KW-0472">Membrane</keyword>
<protein>
    <submittedName>
        <fullName evidence="2">Uncharacterized protein</fullName>
    </submittedName>
</protein>
<evidence type="ECO:0000313" key="2">
    <source>
        <dbReference type="EMBL" id="QAT61396.1"/>
    </source>
</evidence>
<reference evidence="3" key="1">
    <citation type="submission" date="2019-01" db="EMBL/GenBank/DDBJ databases">
        <title>Draft genomes of a novel of Sporanaerobacter strains.</title>
        <authorList>
            <person name="Ma S."/>
        </authorList>
    </citation>
    <scope>NUCLEOTIDE SEQUENCE [LARGE SCALE GENOMIC DNA]</scope>
    <source>
        <strain evidence="3">NJN-17</strain>
    </source>
</reference>
<feature type="transmembrane region" description="Helical" evidence="1">
    <location>
        <begin position="284"/>
        <end position="303"/>
    </location>
</feature>
<keyword evidence="1" id="KW-0812">Transmembrane</keyword>
<keyword evidence="1" id="KW-1133">Transmembrane helix</keyword>
<dbReference type="EMBL" id="CP035282">
    <property type="protein sequence ID" value="QAT61396.1"/>
    <property type="molecule type" value="Genomic_DNA"/>
</dbReference>
<feature type="transmembrane region" description="Helical" evidence="1">
    <location>
        <begin position="6"/>
        <end position="29"/>
    </location>
</feature>
<dbReference type="AlphaFoldDB" id="A0A410QBL9"/>